<dbReference type="RefSeq" id="WP_216521168.1">
    <property type="nucleotide sequence ID" value="NZ_JAHLPM010000015.1"/>
</dbReference>
<accession>A0ABS6EA96</accession>
<protein>
    <submittedName>
        <fullName evidence="1">Uncharacterized protein</fullName>
    </submittedName>
</protein>
<evidence type="ECO:0000313" key="1">
    <source>
        <dbReference type="EMBL" id="MBU5439461.1"/>
    </source>
</evidence>
<name>A0ABS6EA96_9FIRM</name>
<gene>
    <name evidence="1" type="ORF">KQI42_15710</name>
</gene>
<evidence type="ECO:0000313" key="2">
    <source>
        <dbReference type="Proteomes" id="UP000749471"/>
    </source>
</evidence>
<dbReference type="Proteomes" id="UP000749471">
    <property type="component" value="Unassembled WGS sequence"/>
</dbReference>
<proteinExistence type="predicted"/>
<sequence length="50" mass="5869">MKLIAGFVGKNKDFEIIEIQQKVRQAQQNFNYADKETIDVTAKENLDIRR</sequence>
<keyword evidence="2" id="KW-1185">Reference proteome</keyword>
<organism evidence="1 2">
    <name type="scientific">Tissierella simiarum</name>
    <dbReference type="NCBI Taxonomy" id="2841534"/>
    <lineage>
        <taxon>Bacteria</taxon>
        <taxon>Bacillati</taxon>
        <taxon>Bacillota</taxon>
        <taxon>Tissierellia</taxon>
        <taxon>Tissierellales</taxon>
        <taxon>Tissierellaceae</taxon>
        <taxon>Tissierella</taxon>
    </lineage>
</organism>
<reference evidence="1 2" key="1">
    <citation type="submission" date="2021-06" db="EMBL/GenBank/DDBJ databases">
        <authorList>
            <person name="Sun Q."/>
            <person name="Li D."/>
        </authorList>
    </citation>
    <scope>NUCLEOTIDE SEQUENCE [LARGE SCALE GENOMIC DNA]</scope>
    <source>
        <strain evidence="1 2">MSJ-40</strain>
    </source>
</reference>
<dbReference type="EMBL" id="JAHLPM010000015">
    <property type="protein sequence ID" value="MBU5439461.1"/>
    <property type="molecule type" value="Genomic_DNA"/>
</dbReference>
<comment type="caution">
    <text evidence="1">The sequence shown here is derived from an EMBL/GenBank/DDBJ whole genome shotgun (WGS) entry which is preliminary data.</text>
</comment>